<protein>
    <submittedName>
        <fullName evidence="10">Transmembrane 6 superfamily member 2</fullName>
    </submittedName>
</protein>
<dbReference type="GO" id="GO:0019216">
    <property type="term" value="P:regulation of lipid metabolic process"/>
    <property type="evidence" value="ECO:0007669"/>
    <property type="project" value="TreeGrafter"/>
</dbReference>
<dbReference type="GO" id="GO:0055088">
    <property type="term" value="P:lipid homeostasis"/>
    <property type="evidence" value="ECO:0007669"/>
    <property type="project" value="TreeGrafter"/>
</dbReference>
<dbReference type="GO" id="GO:0005789">
    <property type="term" value="C:endoplasmic reticulum membrane"/>
    <property type="evidence" value="ECO:0007669"/>
    <property type="project" value="TreeGrafter"/>
</dbReference>
<evidence type="ECO:0000256" key="2">
    <source>
        <dbReference type="ARBA" id="ARBA00022692"/>
    </source>
</evidence>
<evidence type="ECO:0000256" key="1">
    <source>
        <dbReference type="ARBA" id="ARBA00004127"/>
    </source>
</evidence>
<feature type="transmembrane region" description="Helical" evidence="8">
    <location>
        <begin position="202"/>
        <end position="221"/>
    </location>
</feature>
<accession>A0A8C3Y309</accession>
<dbReference type="Pfam" id="PF26083">
    <property type="entry name" value="TM_Tm6sf2"/>
    <property type="match status" value="1"/>
</dbReference>
<dbReference type="AlphaFoldDB" id="A0A8C3Y309"/>
<dbReference type="InterPro" id="IPR033118">
    <property type="entry name" value="EXPERA"/>
</dbReference>
<evidence type="ECO:0000313" key="10">
    <source>
        <dbReference type="Ensembl" id="ENSCUSP00005011876.1"/>
    </source>
</evidence>
<dbReference type="Proteomes" id="UP000694563">
    <property type="component" value="Chromosome 29"/>
</dbReference>
<feature type="domain" description="EXPERA" evidence="9">
    <location>
        <begin position="97"/>
        <end position="220"/>
    </location>
</feature>
<organism evidence="10 11">
    <name type="scientific">Catharus ustulatus</name>
    <name type="common">Russet-backed thrush</name>
    <name type="synonym">Hylocichla ustulatus</name>
    <dbReference type="NCBI Taxonomy" id="91951"/>
    <lineage>
        <taxon>Eukaryota</taxon>
        <taxon>Metazoa</taxon>
        <taxon>Chordata</taxon>
        <taxon>Craniata</taxon>
        <taxon>Vertebrata</taxon>
        <taxon>Euteleostomi</taxon>
        <taxon>Archelosauria</taxon>
        <taxon>Archosauria</taxon>
        <taxon>Dinosauria</taxon>
        <taxon>Saurischia</taxon>
        <taxon>Theropoda</taxon>
        <taxon>Coelurosauria</taxon>
        <taxon>Aves</taxon>
        <taxon>Neognathae</taxon>
        <taxon>Neoaves</taxon>
        <taxon>Telluraves</taxon>
        <taxon>Australaves</taxon>
        <taxon>Passeriformes</taxon>
        <taxon>Turdidae</taxon>
        <taxon>Catharus</taxon>
    </lineage>
</organism>
<reference evidence="10" key="2">
    <citation type="submission" date="2025-08" db="UniProtKB">
        <authorList>
            <consortium name="Ensembl"/>
        </authorList>
    </citation>
    <scope>IDENTIFICATION</scope>
</reference>
<feature type="transmembrane region" description="Helical" evidence="8">
    <location>
        <begin position="303"/>
        <end position="322"/>
    </location>
</feature>
<keyword evidence="2 7" id="KW-0812">Transmembrane</keyword>
<dbReference type="CDD" id="cd21106">
    <property type="entry name" value="TM6SF1-like"/>
    <property type="match status" value="1"/>
</dbReference>
<evidence type="ECO:0000256" key="7">
    <source>
        <dbReference type="PROSITE-ProRule" id="PRU01087"/>
    </source>
</evidence>
<feature type="transmembrane region" description="Helical" evidence="8">
    <location>
        <begin position="176"/>
        <end position="196"/>
    </location>
</feature>
<dbReference type="InterPro" id="IPR059044">
    <property type="entry name" value="TM_Tm6sf1/2"/>
</dbReference>
<reference evidence="10" key="3">
    <citation type="submission" date="2025-09" db="UniProtKB">
        <authorList>
            <consortium name="Ensembl"/>
        </authorList>
    </citation>
    <scope>IDENTIFICATION</scope>
</reference>
<proteinExistence type="inferred from homology"/>
<dbReference type="PANTHER" id="PTHR14568">
    <property type="entry name" value="TRANSMEMBRANE SUPERFAMILY 6 MEMBER 1/2"/>
    <property type="match status" value="1"/>
</dbReference>
<dbReference type="Pfam" id="PF05241">
    <property type="entry name" value="EBP"/>
    <property type="match status" value="1"/>
</dbReference>
<keyword evidence="5 7" id="KW-0472">Membrane</keyword>
<evidence type="ECO:0000256" key="5">
    <source>
        <dbReference type="ARBA" id="ARBA00023136"/>
    </source>
</evidence>
<comment type="subcellular location">
    <subcellularLocation>
        <location evidence="1">Endomembrane system</location>
        <topology evidence="1">Multi-pass membrane protein</topology>
    </subcellularLocation>
</comment>
<dbReference type="PANTHER" id="PTHR14568:SF9">
    <property type="entry name" value="TRANSMEMBRANE 6 SUPERFAMILY MEMBER 2"/>
    <property type="match status" value="1"/>
</dbReference>
<evidence type="ECO:0000313" key="11">
    <source>
        <dbReference type="Proteomes" id="UP000694563"/>
    </source>
</evidence>
<name>A0A8C3Y309_CATUS</name>
<dbReference type="GO" id="GO:0033116">
    <property type="term" value="C:endoplasmic reticulum-Golgi intermediate compartment membrane"/>
    <property type="evidence" value="ECO:0007669"/>
    <property type="project" value="TreeGrafter"/>
</dbReference>
<feature type="domain" description="EXPERA" evidence="9">
    <location>
        <begin position="251"/>
        <end position="385"/>
    </location>
</feature>
<evidence type="ECO:0000256" key="8">
    <source>
        <dbReference type="SAM" id="Phobius"/>
    </source>
</evidence>
<dbReference type="InterPro" id="IPR047195">
    <property type="entry name" value="TM6SF1-like"/>
</dbReference>
<keyword evidence="4 7" id="KW-1133">Transmembrane helix</keyword>
<dbReference type="PROSITE" id="PS51751">
    <property type="entry name" value="EXPERA"/>
    <property type="match status" value="2"/>
</dbReference>
<feature type="transmembrane region" description="Helical" evidence="8">
    <location>
        <begin position="253"/>
        <end position="274"/>
    </location>
</feature>
<evidence type="ECO:0000259" key="9">
    <source>
        <dbReference type="PROSITE" id="PS51751"/>
    </source>
</evidence>
<evidence type="ECO:0000256" key="6">
    <source>
        <dbReference type="ARBA" id="ARBA00034760"/>
    </source>
</evidence>
<gene>
    <name evidence="10" type="primary">TM6SF2</name>
</gene>
<comment type="similarity">
    <text evidence="6">Belongs to the TM6SF family.</text>
</comment>
<keyword evidence="3" id="KW-0677">Repeat</keyword>
<evidence type="ECO:0000256" key="3">
    <source>
        <dbReference type="ARBA" id="ARBA00022737"/>
    </source>
</evidence>
<reference evidence="10" key="1">
    <citation type="submission" date="2020-10" db="EMBL/GenBank/DDBJ databases">
        <title>Catharus ustulatus (Swainson's thrush) genome, bCatUst1, primary haplotype v2.</title>
        <authorList>
            <person name="Delmore K."/>
            <person name="Vafadar M."/>
            <person name="Formenti G."/>
            <person name="Chow W."/>
            <person name="Pelan S."/>
            <person name="Howe K."/>
            <person name="Rhie A."/>
            <person name="Mountcastle J."/>
            <person name="Haase B."/>
            <person name="Fedrigo O."/>
            <person name="Jarvis E.D."/>
        </authorList>
    </citation>
    <scope>NUCLEOTIDE SEQUENCE [LARGE SCALE GENOMIC DNA]</scope>
</reference>
<keyword evidence="11" id="KW-1185">Reference proteome</keyword>
<evidence type="ECO:0000256" key="4">
    <source>
        <dbReference type="ARBA" id="ARBA00022989"/>
    </source>
</evidence>
<dbReference type="Ensembl" id="ENSCUST00005012371.1">
    <property type="protein sequence ID" value="ENSCUSP00005011876.1"/>
    <property type="gene ID" value="ENSCUSG00005007635.1"/>
</dbReference>
<sequence length="410" mass="44772">MWGLGSGIWDLRFGILGLGFGVGGLESGIWGELCDPHGAGIWDLGSWICDLGFGISDLGGDVAPAQGRDLGFGILGDPARSRDLGLGFWGTPHGAPPLPAVFVVFSFASAVDLVIALEEDGIISGFAELYVREGDPHLRTAHGLLTCYWDGSVHYGLCVAMAGALGRRKNYRSLSLFWLGSLLMSAVVFLLGNLIGKYSSELSPTFLLNLPYLLLLTWAGLRLFQQPRALPTLSPDKIAEEQRKALSRRPRDLFLILILIITAGFTFFRGMVVLDCPADPCFDYTYLHEPYLRDPVGYPKVQMLIYLFYLLPFLLLAIYGLAVPGCSWLPDWSLLAAGAVAQAQFAHVGSSLHSRTPFPYQTPDESLWSFLLSNALYALGPQLLALRCLRCPAFFLPVPGPGLARAKKYQ</sequence>